<dbReference type="EMBL" id="MU865929">
    <property type="protein sequence ID" value="KAK4451099.1"/>
    <property type="molecule type" value="Genomic_DNA"/>
</dbReference>
<dbReference type="AlphaFoldDB" id="A0AAV9GQK1"/>
<proteinExistence type="predicted"/>
<evidence type="ECO:0000313" key="2">
    <source>
        <dbReference type="EMBL" id="KAK4451099.1"/>
    </source>
</evidence>
<feature type="compositionally biased region" description="Basic residues" evidence="1">
    <location>
        <begin position="332"/>
        <end position="341"/>
    </location>
</feature>
<sequence>MSFAPLAPLPPAPSLRPTPLDFTNPPAVTMLATFPNSPDIAAIANYAADAAAIANFSAAPAGAAVWSYNHLGLAFNGFLRETPLELKRITRQEAEISLATMPARNWAEAQLRLYGVVPGLPDRVQQLRRMAAQDRSLERPARVQADLEAKYIARVALWEQIQANPATAMRQASADPGEHGEFRRFVETWQAETHPVDYLQEVWQLHVEQGFPADGPAHAVENVSAAALGPLHAAKTQLGLEEVLFVLEISGIVYVVGLHAMLGRDAPSAAFQKALDLASGFPTVQPGPPQQPEPGQSDEEYWTQRYWENSVDVHLRNPSWKGPVPGEPLPQKPRRQRKSRAKGNVASQSDSRASRRRHSSGTSPASAVEPRAAGPFGAQGQVSPMHVSRGYLGPLAEAGEPSHGRATGTHVPPFSPAAIPAPMFLDPPIPAPPILTPAAPVQSEPPTDVELPGGDYAGHTVEIRKGGGVWTCVWEPSIT</sequence>
<evidence type="ECO:0000256" key="1">
    <source>
        <dbReference type="SAM" id="MobiDB-lite"/>
    </source>
</evidence>
<feature type="region of interest" description="Disordered" evidence="1">
    <location>
        <begin position="1"/>
        <end position="20"/>
    </location>
</feature>
<dbReference type="Proteomes" id="UP001321760">
    <property type="component" value="Unassembled WGS sequence"/>
</dbReference>
<accession>A0AAV9GQK1</accession>
<feature type="region of interest" description="Disordered" evidence="1">
    <location>
        <begin position="317"/>
        <end position="385"/>
    </location>
</feature>
<protein>
    <submittedName>
        <fullName evidence="2">Uncharacterized protein</fullName>
    </submittedName>
</protein>
<reference evidence="2" key="1">
    <citation type="journal article" date="2023" name="Mol. Phylogenet. Evol.">
        <title>Genome-scale phylogeny and comparative genomics of the fungal order Sordariales.</title>
        <authorList>
            <person name="Hensen N."/>
            <person name="Bonometti L."/>
            <person name="Westerberg I."/>
            <person name="Brannstrom I.O."/>
            <person name="Guillou S."/>
            <person name="Cros-Aarteil S."/>
            <person name="Calhoun S."/>
            <person name="Haridas S."/>
            <person name="Kuo A."/>
            <person name="Mondo S."/>
            <person name="Pangilinan J."/>
            <person name="Riley R."/>
            <person name="LaButti K."/>
            <person name="Andreopoulos B."/>
            <person name="Lipzen A."/>
            <person name="Chen C."/>
            <person name="Yan M."/>
            <person name="Daum C."/>
            <person name="Ng V."/>
            <person name="Clum A."/>
            <person name="Steindorff A."/>
            <person name="Ohm R.A."/>
            <person name="Martin F."/>
            <person name="Silar P."/>
            <person name="Natvig D.O."/>
            <person name="Lalanne C."/>
            <person name="Gautier V."/>
            <person name="Ament-Velasquez S.L."/>
            <person name="Kruys A."/>
            <person name="Hutchinson M.I."/>
            <person name="Powell A.J."/>
            <person name="Barry K."/>
            <person name="Miller A.N."/>
            <person name="Grigoriev I.V."/>
            <person name="Debuchy R."/>
            <person name="Gladieux P."/>
            <person name="Hiltunen Thoren M."/>
            <person name="Johannesson H."/>
        </authorList>
    </citation>
    <scope>NUCLEOTIDE SEQUENCE</scope>
    <source>
        <strain evidence="2">PSN243</strain>
    </source>
</reference>
<keyword evidence="3" id="KW-1185">Reference proteome</keyword>
<gene>
    <name evidence="2" type="ORF">QBC34DRAFT_458521</name>
</gene>
<name>A0AAV9GQK1_9PEZI</name>
<feature type="compositionally biased region" description="Pro residues" evidence="1">
    <location>
        <begin position="7"/>
        <end position="16"/>
    </location>
</feature>
<reference evidence="2" key="2">
    <citation type="submission" date="2023-05" db="EMBL/GenBank/DDBJ databases">
        <authorList>
            <consortium name="Lawrence Berkeley National Laboratory"/>
            <person name="Steindorff A."/>
            <person name="Hensen N."/>
            <person name="Bonometti L."/>
            <person name="Westerberg I."/>
            <person name="Brannstrom I.O."/>
            <person name="Guillou S."/>
            <person name="Cros-Aarteil S."/>
            <person name="Calhoun S."/>
            <person name="Haridas S."/>
            <person name="Kuo A."/>
            <person name="Mondo S."/>
            <person name="Pangilinan J."/>
            <person name="Riley R."/>
            <person name="Labutti K."/>
            <person name="Andreopoulos B."/>
            <person name="Lipzen A."/>
            <person name="Chen C."/>
            <person name="Yanf M."/>
            <person name="Daum C."/>
            <person name="Ng V."/>
            <person name="Clum A."/>
            <person name="Ohm R."/>
            <person name="Martin F."/>
            <person name="Silar P."/>
            <person name="Natvig D."/>
            <person name="Lalanne C."/>
            <person name="Gautier V."/>
            <person name="Ament-Velasquez S.L."/>
            <person name="Kruys A."/>
            <person name="Hutchinson M.I."/>
            <person name="Powell A.J."/>
            <person name="Barry K."/>
            <person name="Miller A.N."/>
            <person name="Grigoriev I.V."/>
            <person name="Debuchy R."/>
            <person name="Gladieux P."/>
            <person name="Thoren M.H."/>
            <person name="Johannesson H."/>
        </authorList>
    </citation>
    <scope>NUCLEOTIDE SEQUENCE</scope>
    <source>
        <strain evidence="2">PSN243</strain>
    </source>
</reference>
<evidence type="ECO:0000313" key="3">
    <source>
        <dbReference type="Proteomes" id="UP001321760"/>
    </source>
</evidence>
<organism evidence="2 3">
    <name type="scientific">Podospora aff. communis PSN243</name>
    <dbReference type="NCBI Taxonomy" id="3040156"/>
    <lineage>
        <taxon>Eukaryota</taxon>
        <taxon>Fungi</taxon>
        <taxon>Dikarya</taxon>
        <taxon>Ascomycota</taxon>
        <taxon>Pezizomycotina</taxon>
        <taxon>Sordariomycetes</taxon>
        <taxon>Sordariomycetidae</taxon>
        <taxon>Sordariales</taxon>
        <taxon>Podosporaceae</taxon>
        <taxon>Podospora</taxon>
    </lineage>
</organism>
<comment type="caution">
    <text evidence="2">The sequence shown here is derived from an EMBL/GenBank/DDBJ whole genome shotgun (WGS) entry which is preliminary data.</text>
</comment>